<keyword evidence="3" id="KW-1185">Reference proteome</keyword>
<dbReference type="PANTHER" id="PTHR33169:SF14">
    <property type="entry name" value="TRANSCRIPTIONAL REGULATOR RV3488"/>
    <property type="match status" value="1"/>
</dbReference>
<dbReference type="InterPro" id="IPR036388">
    <property type="entry name" value="WH-like_DNA-bd_sf"/>
</dbReference>
<dbReference type="InterPro" id="IPR036390">
    <property type="entry name" value="WH_DNA-bd_sf"/>
</dbReference>
<dbReference type="InterPro" id="IPR052509">
    <property type="entry name" value="Metal_resp_DNA-bind_regulator"/>
</dbReference>
<comment type="caution">
    <text evidence="2">The sequence shown here is derived from an EMBL/GenBank/DDBJ whole genome shotgun (WGS) entry which is preliminary data.</text>
</comment>
<proteinExistence type="predicted"/>
<reference evidence="3" key="1">
    <citation type="journal article" date="2019" name="Int. J. Syst. Evol. Microbiol.">
        <title>The Global Catalogue of Microorganisms (GCM) 10K type strain sequencing project: providing services to taxonomists for standard genome sequencing and annotation.</title>
        <authorList>
            <consortium name="The Broad Institute Genomics Platform"/>
            <consortium name="The Broad Institute Genome Sequencing Center for Infectious Disease"/>
            <person name="Wu L."/>
            <person name="Ma J."/>
        </authorList>
    </citation>
    <scope>NUCLEOTIDE SEQUENCE [LARGE SCALE GENOMIC DNA]</scope>
    <source>
        <strain evidence="3">CGMCC 4.7645</strain>
    </source>
</reference>
<dbReference type="RefSeq" id="WP_378267851.1">
    <property type="nucleotide sequence ID" value="NZ_JBHUKR010000015.1"/>
</dbReference>
<dbReference type="Proteomes" id="UP001597417">
    <property type="component" value="Unassembled WGS sequence"/>
</dbReference>
<organism evidence="2 3">
    <name type="scientific">Amycolatopsis pigmentata</name>
    <dbReference type="NCBI Taxonomy" id="450801"/>
    <lineage>
        <taxon>Bacteria</taxon>
        <taxon>Bacillati</taxon>
        <taxon>Actinomycetota</taxon>
        <taxon>Actinomycetes</taxon>
        <taxon>Pseudonocardiales</taxon>
        <taxon>Pseudonocardiaceae</taxon>
        <taxon>Amycolatopsis</taxon>
    </lineage>
</organism>
<gene>
    <name evidence="2" type="ORF">ACFSXZ_26175</name>
</gene>
<evidence type="ECO:0000313" key="3">
    <source>
        <dbReference type="Proteomes" id="UP001597417"/>
    </source>
</evidence>
<feature type="domain" description="Transcription regulator PadR N-terminal" evidence="1">
    <location>
        <begin position="19"/>
        <end position="88"/>
    </location>
</feature>
<dbReference type="EMBL" id="JBHUKR010000015">
    <property type="protein sequence ID" value="MFD2419821.1"/>
    <property type="molecule type" value="Genomic_DNA"/>
</dbReference>
<accession>A0ABW5FY44</accession>
<dbReference type="SUPFAM" id="SSF46785">
    <property type="entry name" value="Winged helix' DNA-binding domain"/>
    <property type="match status" value="1"/>
</dbReference>
<protein>
    <submittedName>
        <fullName evidence="2">PadR family transcriptional regulator</fullName>
    </submittedName>
</protein>
<evidence type="ECO:0000259" key="1">
    <source>
        <dbReference type="Pfam" id="PF03551"/>
    </source>
</evidence>
<evidence type="ECO:0000313" key="2">
    <source>
        <dbReference type="EMBL" id="MFD2419821.1"/>
    </source>
</evidence>
<dbReference type="InterPro" id="IPR005149">
    <property type="entry name" value="Tscrpt_reg_PadR_N"/>
</dbReference>
<dbReference type="PANTHER" id="PTHR33169">
    <property type="entry name" value="PADR-FAMILY TRANSCRIPTIONAL REGULATOR"/>
    <property type="match status" value="1"/>
</dbReference>
<name>A0ABW5FY44_9PSEU</name>
<dbReference type="Pfam" id="PF03551">
    <property type="entry name" value="PadR"/>
    <property type="match status" value="1"/>
</dbReference>
<sequence length="113" mass="12097">MADATTSWLRGSLELVVAAVLAESDQHGYALAQRIEQAGLGSIRGGALYPVLGRMESAGLVEAHWQAGEGGPGRKVYRLTGSGHAMLSADTARWREFAAALDHLLEPTREEPR</sequence>
<dbReference type="Gene3D" id="1.10.10.10">
    <property type="entry name" value="Winged helix-like DNA-binding domain superfamily/Winged helix DNA-binding domain"/>
    <property type="match status" value="1"/>
</dbReference>